<keyword evidence="2" id="KW-1185">Reference proteome</keyword>
<sequence length="202" mass="23744">GTKVDLIAKLKNYWKDSDKKYNNRQKGKSKLVETDIENNRDDEFLSFMKNKLEEKIKSKLESSLASILNRSLQCWASQYKNFQDKLSKAIQEESIEKVQEAYNVLKIRVFILRTAEDKRWRVASNIPKPVSTVKDELYNMLIEARKQAKPKKYKPFQGFGGRYSKGEYIMKGTSAQYFALYSSVQKTWSNRFEQHPYQEGLN</sequence>
<evidence type="ECO:0000313" key="1">
    <source>
        <dbReference type="EMBL" id="CAG8726739.1"/>
    </source>
</evidence>
<comment type="caution">
    <text evidence="1">The sequence shown here is derived from an EMBL/GenBank/DDBJ whole genome shotgun (WGS) entry which is preliminary data.</text>
</comment>
<proteinExistence type="predicted"/>
<dbReference type="Proteomes" id="UP000789920">
    <property type="component" value="Unassembled WGS sequence"/>
</dbReference>
<gene>
    <name evidence="1" type="ORF">RPERSI_LOCUS11763</name>
</gene>
<dbReference type="EMBL" id="CAJVQC010024511">
    <property type="protein sequence ID" value="CAG8726739.1"/>
    <property type="molecule type" value="Genomic_DNA"/>
</dbReference>
<protein>
    <submittedName>
        <fullName evidence="1">26589_t:CDS:1</fullName>
    </submittedName>
</protein>
<organism evidence="1 2">
    <name type="scientific">Racocetra persica</name>
    <dbReference type="NCBI Taxonomy" id="160502"/>
    <lineage>
        <taxon>Eukaryota</taxon>
        <taxon>Fungi</taxon>
        <taxon>Fungi incertae sedis</taxon>
        <taxon>Mucoromycota</taxon>
        <taxon>Glomeromycotina</taxon>
        <taxon>Glomeromycetes</taxon>
        <taxon>Diversisporales</taxon>
        <taxon>Gigasporaceae</taxon>
        <taxon>Racocetra</taxon>
    </lineage>
</organism>
<name>A0ACA9PWV7_9GLOM</name>
<reference evidence="1" key="1">
    <citation type="submission" date="2021-06" db="EMBL/GenBank/DDBJ databases">
        <authorList>
            <person name="Kallberg Y."/>
            <person name="Tangrot J."/>
            <person name="Rosling A."/>
        </authorList>
    </citation>
    <scope>NUCLEOTIDE SEQUENCE</scope>
    <source>
        <strain evidence="1">MA461A</strain>
    </source>
</reference>
<evidence type="ECO:0000313" key="2">
    <source>
        <dbReference type="Proteomes" id="UP000789920"/>
    </source>
</evidence>
<accession>A0ACA9PWV7</accession>
<feature type="non-terminal residue" evidence="1">
    <location>
        <position position="1"/>
    </location>
</feature>